<dbReference type="GO" id="GO:0016787">
    <property type="term" value="F:hydrolase activity"/>
    <property type="evidence" value="ECO:0007669"/>
    <property type="project" value="UniProtKB-KW"/>
</dbReference>
<protein>
    <submittedName>
        <fullName evidence="4">Nucleoside hydrolase</fullName>
    </submittedName>
</protein>
<evidence type="ECO:0000256" key="1">
    <source>
        <dbReference type="ARBA" id="ARBA00022801"/>
    </source>
</evidence>
<sequence>MVELFDDGTAMLLLDRAPNIDLLGVTVVAGNTPMPAGVATGVRQLEATGSSVPIYEGSRYGIRNWRGDRTNPAVMAAEQQISPIIGWGGYMRPSAGDGIDADPMANWADVYKLKYGEAPSYANVYGLDHPDADGSDDAVDFMVRTVNKHPGEITIIAIGPLTNIARAILKDPTFPSKVSRIVYMGGAFFVPGNSSASAEFNWWADPEAAKISVRAKWGDPKSETFATYGNQVIAGLEANEHSGGMPEDLYRRMVDSTFPGIRKLWLEREERMKKQGKTKFGPTNVWDLFAAAYVIDPSIVLAWNNAPRPADGKPQPIIGVAVDVNTEMGLDYGRSLAFGDSDDPNSKAIPGPVGTQKAAIQNHIDEEEFWNEIVVPLSADSSSQK</sequence>
<organism evidence="4 5">
    <name type="scientific">Mesorhizobium liriopis</name>
    <dbReference type="NCBI Taxonomy" id="2953882"/>
    <lineage>
        <taxon>Bacteria</taxon>
        <taxon>Pseudomonadati</taxon>
        <taxon>Pseudomonadota</taxon>
        <taxon>Alphaproteobacteria</taxon>
        <taxon>Hyphomicrobiales</taxon>
        <taxon>Phyllobacteriaceae</taxon>
        <taxon>Mesorhizobium</taxon>
    </lineage>
</organism>
<keyword evidence="2" id="KW-0326">Glycosidase</keyword>
<gene>
    <name evidence="4" type="ORF">NGM99_20690</name>
</gene>
<evidence type="ECO:0000256" key="2">
    <source>
        <dbReference type="ARBA" id="ARBA00023295"/>
    </source>
</evidence>
<evidence type="ECO:0000313" key="5">
    <source>
        <dbReference type="Proteomes" id="UP001205906"/>
    </source>
</evidence>
<dbReference type="PANTHER" id="PTHR12304">
    <property type="entry name" value="INOSINE-URIDINE PREFERRING NUCLEOSIDE HYDROLASE"/>
    <property type="match status" value="1"/>
</dbReference>
<dbReference type="Proteomes" id="UP001205906">
    <property type="component" value="Unassembled WGS sequence"/>
</dbReference>
<proteinExistence type="predicted"/>
<dbReference type="Pfam" id="PF01156">
    <property type="entry name" value="IU_nuc_hydro"/>
    <property type="match status" value="1"/>
</dbReference>
<dbReference type="InterPro" id="IPR036452">
    <property type="entry name" value="Ribo_hydro-like"/>
</dbReference>
<evidence type="ECO:0000313" key="4">
    <source>
        <dbReference type="EMBL" id="MCO6052209.1"/>
    </source>
</evidence>
<evidence type="ECO:0000259" key="3">
    <source>
        <dbReference type="Pfam" id="PF01156"/>
    </source>
</evidence>
<dbReference type="PANTHER" id="PTHR12304:SF4">
    <property type="entry name" value="URIDINE NUCLEOSIDASE"/>
    <property type="match status" value="1"/>
</dbReference>
<keyword evidence="5" id="KW-1185">Reference proteome</keyword>
<comment type="caution">
    <text evidence="4">The sequence shown here is derived from an EMBL/GenBank/DDBJ whole genome shotgun (WGS) entry which is preliminary data.</text>
</comment>
<dbReference type="InterPro" id="IPR023186">
    <property type="entry name" value="IUNH"/>
</dbReference>
<dbReference type="SUPFAM" id="SSF53590">
    <property type="entry name" value="Nucleoside hydrolase"/>
    <property type="match status" value="1"/>
</dbReference>
<dbReference type="InterPro" id="IPR001910">
    <property type="entry name" value="Inosine/uridine_hydrolase_dom"/>
</dbReference>
<dbReference type="EMBL" id="JAMXQS010000011">
    <property type="protein sequence ID" value="MCO6052209.1"/>
    <property type="molecule type" value="Genomic_DNA"/>
</dbReference>
<reference evidence="4 5" key="1">
    <citation type="submission" date="2022-06" db="EMBL/GenBank/DDBJ databases">
        <title>Mesorhizobium sp. strain RP14 Genome sequencing and assembly.</title>
        <authorList>
            <person name="Kim I."/>
        </authorList>
    </citation>
    <scope>NUCLEOTIDE SEQUENCE [LARGE SCALE GENOMIC DNA]</scope>
    <source>
        <strain evidence="5">RP14(2022)</strain>
    </source>
</reference>
<feature type="domain" description="Inosine/uridine-preferring nucleoside hydrolase" evidence="3">
    <location>
        <begin position="6"/>
        <end position="371"/>
    </location>
</feature>
<dbReference type="Gene3D" id="3.90.245.10">
    <property type="entry name" value="Ribonucleoside hydrolase-like"/>
    <property type="match status" value="1"/>
</dbReference>
<name>A0ABT1CBK8_9HYPH</name>
<accession>A0ABT1CBK8</accession>
<keyword evidence="1 4" id="KW-0378">Hydrolase</keyword>